<keyword evidence="4" id="KW-1185">Reference proteome</keyword>
<dbReference type="InterPro" id="IPR005018">
    <property type="entry name" value="DOMON_domain"/>
</dbReference>
<dbReference type="PROSITE" id="PS50836">
    <property type="entry name" value="DOMON"/>
    <property type="match status" value="1"/>
</dbReference>
<evidence type="ECO:0000259" key="2">
    <source>
        <dbReference type="PROSITE" id="PS50836"/>
    </source>
</evidence>
<gene>
    <name evidence="3" type="primary">Moxd2</name>
    <name evidence="3" type="ORF">ORISOL_R16227</name>
</gene>
<keyword evidence="1" id="KW-0732">Signal</keyword>
<accession>A0A7K6CZ24</accession>
<proteinExistence type="predicted"/>
<organism evidence="3 4">
    <name type="scientific">Origma solitaria</name>
    <dbReference type="NCBI Taxonomy" id="720586"/>
    <lineage>
        <taxon>Eukaryota</taxon>
        <taxon>Metazoa</taxon>
        <taxon>Chordata</taxon>
        <taxon>Craniata</taxon>
        <taxon>Vertebrata</taxon>
        <taxon>Euteleostomi</taxon>
        <taxon>Archelosauria</taxon>
        <taxon>Archosauria</taxon>
        <taxon>Dinosauria</taxon>
        <taxon>Saurischia</taxon>
        <taxon>Theropoda</taxon>
        <taxon>Coelurosauria</taxon>
        <taxon>Aves</taxon>
        <taxon>Neognathae</taxon>
        <taxon>Neoaves</taxon>
        <taxon>Telluraves</taxon>
        <taxon>Australaves</taxon>
        <taxon>Passeriformes</taxon>
        <taxon>Meliphagoidea</taxon>
        <taxon>Acanthizidae</taxon>
        <taxon>Origma</taxon>
    </lineage>
</organism>
<dbReference type="EMBL" id="VZRL01001503">
    <property type="protein sequence ID" value="NWV19097.1"/>
    <property type="molecule type" value="Genomic_DNA"/>
</dbReference>
<dbReference type="Proteomes" id="UP000571324">
    <property type="component" value="Unassembled WGS sequence"/>
</dbReference>
<feature type="non-terminal residue" evidence="3">
    <location>
        <position position="97"/>
    </location>
</feature>
<feature type="signal peptide" evidence="1">
    <location>
        <begin position="1"/>
        <end position="23"/>
    </location>
</feature>
<name>A0A7K6CZ24_9PASS</name>
<reference evidence="3 4" key="1">
    <citation type="submission" date="2019-09" db="EMBL/GenBank/DDBJ databases">
        <title>Bird 10,000 Genomes (B10K) Project - Family phase.</title>
        <authorList>
            <person name="Zhang G."/>
        </authorList>
    </citation>
    <scope>NUCLEOTIDE SEQUENCE [LARGE SCALE GENOMIC DNA]</scope>
    <source>
        <strain evidence="3">B10K-DU-029-52</strain>
    </source>
</reference>
<dbReference type="AlphaFoldDB" id="A0A7K6CZ24"/>
<feature type="chain" id="PRO_5029782329" evidence="1">
    <location>
        <begin position="24"/>
        <end position="97"/>
    </location>
</feature>
<evidence type="ECO:0000256" key="1">
    <source>
        <dbReference type="SAM" id="SignalP"/>
    </source>
</evidence>
<feature type="non-terminal residue" evidence="3">
    <location>
        <position position="1"/>
    </location>
</feature>
<protein>
    <submittedName>
        <fullName evidence="3">MOXD2 protein</fullName>
    </submittedName>
</protein>
<evidence type="ECO:0000313" key="4">
    <source>
        <dbReference type="Proteomes" id="UP000571324"/>
    </source>
</evidence>
<feature type="domain" description="DOMON" evidence="2">
    <location>
        <begin position="40"/>
        <end position="97"/>
    </location>
</feature>
<evidence type="ECO:0000313" key="3">
    <source>
        <dbReference type="EMBL" id="NWV19097.1"/>
    </source>
</evidence>
<dbReference type="OrthoDB" id="10003276at2759"/>
<comment type="caution">
    <text evidence="3">The sequence shown here is derived from an EMBL/GenBank/DDBJ whole genome shotgun (WGS) entry which is preliminary data.</text>
</comment>
<sequence length="97" mass="10768">MAMFFSRMKKMLFLLFLPCFCSGQPPPPLLCFSTSLDPSSMFYLHWSHKERELLMFELHIHTTGGVASGFSPCGELPASHTVTGGVFPNGSIYFSVS</sequence>